<feature type="domain" description="Cupin type-2" evidence="1">
    <location>
        <begin position="29"/>
        <end position="98"/>
    </location>
</feature>
<evidence type="ECO:0000259" key="1">
    <source>
        <dbReference type="Pfam" id="PF07883"/>
    </source>
</evidence>
<dbReference type="InterPro" id="IPR014710">
    <property type="entry name" value="RmlC-like_jellyroll"/>
</dbReference>
<dbReference type="InterPro" id="IPR013096">
    <property type="entry name" value="Cupin_2"/>
</dbReference>
<dbReference type="Proteomes" id="UP000193228">
    <property type="component" value="Unassembled WGS sequence"/>
</dbReference>
<name>A0A1X7J6G9_9BURK</name>
<protein>
    <submittedName>
        <fullName evidence="2">Cupin domain-containing protein</fullName>
    </submittedName>
</protein>
<dbReference type="SUPFAM" id="SSF51182">
    <property type="entry name" value="RmlC-like cupins"/>
    <property type="match status" value="1"/>
</dbReference>
<dbReference type="OrthoDB" id="8641112at2"/>
<dbReference type="Pfam" id="PF07883">
    <property type="entry name" value="Cupin_2"/>
    <property type="match status" value="1"/>
</dbReference>
<dbReference type="RefSeq" id="WP_085481449.1">
    <property type="nucleotide sequence ID" value="NZ_FXAT01000002.1"/>
</dbReference>
<dbReference type="Gene3D" id="2.60.120.10">
    <property type="entry name" value="Jelly Rolls"/>
    <property type="match status" value="1"/>
</dbReference>
<dbReference type="AlphaFoldDB" id="A0A1X7J6G9"/>
<dbReference type="InterPro" id="IPR011051">
    <property type="entry name" value="RmlC_Cupin_sf"/>
</dbReference>
<organism evidence="2 3">
    <name type="scientific">Paraburkholderia susongensis</name>
    <dbReference type="NCBI Taxonomy" id="1515439"/>
    <lineage>
        <taxon>Bacteria</taxon>
        <taxon>Pseudomonadati</taxon>
        <taxon>Pseudomonadota</taxon>
        <taxon>Betaproteobacteria</taxon>
        <taxon>Burkholderiales</taxon>
        <taxon>Burkholderiaceae</taxon>
        <taxon>Paraburkholderia</taxon>
    </lineage>
</organism>
<gene>
    <name evidence="2" type="ORF">SAMN06265784_102288</name>
</gene>
<evidence type="ECO:0000313" key="3">
    <source>
        <dbReference type="Proteomes" id="UP000193228"/>
    </source>
</evidence>
<reference evidence="3" key="1">
    <citation type="submission" date="2017-04" db="EMBL/GenBank/DDBJ databases">
        <authorList>
            <person name="Varghese N."/>
            <person name="Submissions S."/>
        </authorList>
    </citation>
    <scope>NUCLEOTIDE SEQUENCE [LARGE SCALE GENOMIC DNA]</scope>
    <source>
        <strain evidence="3">LMG 29540</strain>
    </source>
</reference>
<dbReference type="STRING" id="1515439.SAMN06265784_102288"/>
<proteinExistence type="predicted"/>
<keyword evidence="3" id="KW-1185">Reference proteome</keyword>
<sequence length="124" mass="13691">MDDKDIPLANSKVQYKTLLREEGCAIMQTTVQPGGETQWHHHTNVSDRFLVVRGVLSVELNIDGHVQSTKVRDYYSVDPGTVHHVKNETNEDVVYLTVQAGGVPDIVLAGLSRCGRPGRARAVQ</sequence>
<evidence type="ECO:0000313" key="2">
    <source>
        <dbReference type="EMBL" id="SMG23226.1"/>
    </source>
</evidence>
<dbReference type="EMBL" id="FXAT01000002">
    <property type="protein sequence ID" value="SMG23226.1"/>
    <property type="molecule type" value="Genomic_DNA"/>
</dbReference>
<accession>A0A1X7J6G9</accession>